<dbReference type="NCBIfam" id="NF033516">
    <property type="entry name" value="transpos_IS3"/>
    <property type="match status" value="1"/>
</dbReference>
<organism evidence="2">
    <name type="scientific">uncultured prokaryote</name>
    <dbReference type="NCBI Taxonomy" id="198431"/>
    <lineage>
        <taxon>unclassified sequences</taxon>
        <taxon>environmental samples</taxon>
    </lineage>
</organism>
<name>A0A0H5QJ39_9ZZZZ</name>
<reference evidence="2" key="2">
    <citation type="submission" date="2015-07" db="EMBL/GenBank/DDBJ databases">
        <title>Plasmids, circular viruses and viroids from rat gut.</title>
        <authorList>
            <person name="Jorgensen T.J."/>
            <person name="Hansen M.A."/>
            <person name="Xu Z."/>
            <person name="Tabak M.A."/>
            <person name="Sorensen S.J."/>
            <person name="Hansen L.H."/>
        </authorList>
    </citation>
    <scope>NUCLEOTIDE SEQUENCE</scope>
    <source>
        <strain evidence="2">RGFK0781</strain>
    </source>
</reference>
<dbReference type="InterPro" id="IPR003959">
    <property type="entry name" value="ATPase_AAA_core"/>
</dbReference>
<dbReference type="InterPro" id="IPR001584">
    <property type="entry name" value="Integrase_cat-core"/>
</dbReference>
<dbReference type="Pfam" id="PF00665">
    <property type="entry name" value="rve"/>
    <property type="match status" value="1"/>
</dbReference>
<dbReference type="InterPro" id="IPR048020">
    <property type="entry name" value="Transpos_IS3"/>
</dbReference>
<evidence type="ECO:0000259" key="1">
    <source>
        <dbReference type="PROSITE" id="PS50994"/>
    </source>
</evidence>
<dbReference type="SUPFAM" id="SSF52540">
    <property type="entry name" value="P-loop containing nucleoside triphosphate hydrolases"/>
    <property type="match status" value="1"/>
</dbReference>
<accession>A0A0H5QJ39</accession>
<dbReference type="EMBL" id="LN853390">
    <property type="protein sequence ID" value="CRY95817.1"/>
    <property type="molecule type" value="Genomic_DNA"/>
</dbReference>
<reference evidence="2" key="1">
    <citation type="submission" date="2015-06" db="EMBL/GenBank/DDBJ databases">
        <authorList>
            <person name="Joergensen T."/>
        </authorList>
    </citation>
    <scope>NUCLEOTIDE SEQUENCE</scope>
    <source>
        <strain evidence="2">RGFK0781</strain>
    </source>
</reference>
<dbReference type="InterPro" id="IPR036397">
    <property type="entry name" value="RNaseH_sf"/>
</dbReference>
<dbReference type="GO" id="GO:0005524">
    <property type="term" value="F:ATP binding"/>
    <property type="evidence" value="ECO:0007669"/>
    <property type="project" value="InterPro"/>
</dbReference>
<dbReference type="Gene3D" id="3.30.420.10">
    <property type="entry name" value="Ribonuclease H-like superfamily/Ribonuclease H"/>
    <property type="match status" value="1"/>
</dbReference>
<dbReference type="InterPro" id="IPR050900">
    <property type="entry name" value="Transposase_IS3/IS150/IS904"/>
</dbReference>
<evidence type="ECO:0000313" key="2">
    <source>
        <dbReference type="EMBL" id="CRY95817.1"/>
    </source>
</evidence>
<sequence length="636" mass="72699">MPILSKNAKPIATKHRISFANTHFLCKYHNLIDEIPFILCNFASKVNDMIAEIKFKNMYSFKNETILSFEADKSEDMASYHVVELAPDVRLLKVAIVYGANASGKSNIVKVCDFIKSFITHTPLNKAEQVGVVPFLLNKTTPSQLSEFSISFYIVQDDKAVHYVYSASLDRAHVANESLIFYPSQQPATIFERTTENNVSAIKFGQKLKVSNAVKEEITLKCLPNMSVFSAYMQVNTSIKEIETVLNYLNERMMSAVTPMVSLNAFAEKSIKEEVAKDYILRYLQEADFNISNISTKEQETKKGMINYTLFQHKVSDQAGESNFYDFPEMFESDGTLRTFGMAAHIQHILRQNAFLAIDEVDNSLHPKLIEYIIERFLKESQQAQLLLTTHYDGLGCAKLYLIVKRLFDENDNMPGRDAFIELLRKNGLMVRLKRRRHYKTTDSRHHYRKYPNLIADVVPSRPNEIWVSDITYVETGEGVCYLSLITDTYSHKIVGWAVGPTLETIYPLEALKMALSAIDDATAKQLIHHSDRGCQYCSNEYVAELKRRGVSISMTQSGDPLENAVAERANGILKVEWLYKMAIATRNECRDVLERIIGFYNTERPHMSIGMQTPEEAHRQCGEQRRCWKNNYVMG</sequence>
<protein>
    <recommendedName>
        <fullName evidence="1">Integrase catalytic domain-containing protein</fullName>
    </recommendedName>
</protein>
<dbReference type="InterPro" id="IPR012337">
    <property type="entry name" value="RNaseH-like_sf"/>
</dbReference>
<dbReference type="PANTHER" id="PTHR46889">
    <property type="entry name" value="TRANSPOSASE INSF FOR INSERTION SEQUENCE IS3B-RELATED"/>
    <property type="match status" value="1"/>
</dbReference>
<dbReference type="GO" id="GO:0016887">
    <property type="term" value="F:ATP hydrolysis activity"/>
    <property type="evidence" value="ECO:0007669"/>
    <property type="project" value="InterPro"/>
</dbReference>
<dbReference type="InterPro" id="IPR027417">
    <property type="entry name" value="P-loop_NTPase"/>
</dbReference>
<proteinExistence type="predicted"/>
<dbReference type="GO" id="GO:0003676">
    <property type="term" value="F:nucleic acid binding"/>
    <property type="evidence" value="ECO:0007669"/>
    <property type="project" value="InterPro"/>
</dbReference>
<dbReference type="PANTHER" id="PTHR46889:SF5">
    <property type="entry name" value="INTEGRASE PROTEIN"/>
    <property type="match status" value="1"/>
</dbReference>
<dbReference type="AlphaFoldDB" id="A0A0H5QJ39"/>
<dbReference type="GO" id="GO:0015074">
    <property type="term" value="P:DNA integration"/>
    <property type="evidence" value="ECO:0007669"/>
    <property type="project" value="InterPro"/>
</dbReference>
<dbReference type="SUPFAM" id="SSF53098">
    <property type="entry name" value="Ribonuclease H-like"/>
    <property type="match status" value="1"/>
</dbReference>
<dbReference type="Pfam" id="PF13304">
    <property type="entry name" value="AAA_21"/>
    <property type="match status" value="2"/>
</dbReference>
<dbReference type="Gene3D" id="3.40.50.300">
    <property type="entry name" value="P-loop containing nucleotide triphosphate hydrolases"/>
    <property type="match status" value="1"/>
</dbReference>
<dbReference type="PROSITE" id="PS50994">
    <property type="entry name" value="INTEGRASE"/>
    <property type="match status" value="1"/>
</dbReference>
<feature type="domain" description="Integrase catalytic" evidence="1">
    <location>
        <begin position="459"/>
        <end position="623"/>
    </location>
</feature>